<feature type="domain" description="Synergin gamma C-terminal" evidence="2">
    <location>
        <begin position="311"/>
        <end position="495"/>
    </location>
</feature>
<proteinExistence type="predicted"/>
<reference evidence="3" key="1">
    <citation type="submission" date="2022-11" db="EMBL/GenBank/DDBJ databases">
        <authorList>
            <person name="Hyden B.L."/>
            <person name="Feng K."/>
            <person name="Yates T."/>
            <person name="Jawdy S."/>
            <person name="Smart L.B."/>
            <person name="Muchero W."/>
        </authorList>
    </citation>
    <scope>NUCLEOTIDE SEQUENCE</scope>
    <source>
        <tissue evidence="3">Shoot tip</tissue>
    </source>
</reference>
<dbReference type="PANTHER" id="PTHR35701:SF1">
    <property type="entry name" value="OS11G0148400 PROTEIN"/>
    <property type="match status" value="1"/>
</dbReference>
<evidence type="ECO:0000313" key="4">
    <source>
        <dbReference type="Proteomes" id="UP001151529"/>
    </source>
</evidence>
<evidence type="ECO:0000256" key="1">
    <source>
        <dbReference type="SAM" id="MobiDB-lite"/>
    </source>
</evidence>
<comment type="caution">
    <text evidence="3">The sequence shown here is derived from an EMBL/GenBank/DDBJ whole genome shotgun (WGS) entry which is preliminary data.</text>
</comment>
<keyword evidence="4" id="KW-1185">Reference proteome</keyword>
<sequence>MSRITPERACIPPQDDGVDADEESWEFKDAFSETGSKNKEEAKVVEVSTDVEAFPFVGEIKGNMARSISQKGALPLSIFGDEEEDSIDPMTLKVIQINAINDLISSLYSQAEHNTALINVQNPSGNGLSPINTVMESNLAGDSDDFDDDSWEFKDASSGTRAEDQVSFIGLGEANTDCSSKTELNDYVDFFCKLKEELHCLALCHLDNLKKAQSAASEDAEVKALEMEIQNLHDELCRDGLFSGEVDSGNHSPRRLCLNEFVEVLQEPKYQGFDSEYQLSSKLSLVENDLRLTMEFLRHVASTIKILTLVSREEQSCYISTWSEILSVCARELKHGAIIWMQSLQKDVHGQILSKPQGKNYIVSLGEIYRIIEVIGSSARLYKPWVLVSTTDPMDLFTLLSECSTLWSSSGLEEALQSISDPAGADYNRGLTTLIESIKNIQNLDTLTLYNHVFSGQGPICRLSVLTAGAVPGMKMVVWNGGNYFLTLANLWANLGISHSCTVTRMMLGEGIEDLNGASSKLNLI</sequence>
<feature type="region of interest" description="Disordered" evidence="1">
    <location>
        <begin position="1"/>
        <end position="21"/>
    </location>
</feature>
<dbReference type="EMBL" id="JAPFFL010000003">
    <property type="protein sequence ID" value="KAJ6737561.1"/>
    <property type="molecule type" value="Genomic_DNA"/>
</dbReference>
<evidence type="ECO:0000313" key="3">
    <source>
        <dbReference type="EMBL" id="KAJ6737561.1"/>
    </source>
</evidence>
<dbReference type="OrthoDB" id="765227at2759"/>
<protein>
    <recommendedName>
        <fullName evidence="2">Synergin gamma C-terminal domain-containing protein</fullName>
    </recommendedName>
</protein>
<dbReference type="PANTHER" id="PTHR35701">
    <property type="entry name" value="OS11G0148400 PROTEIN"/>
    <property type="match status" value="1"/>
</dbReference>
<dbReference type="InterPro" id="IPR059024">
    <property type="entry name" value="SYNRG_C"/>
</dbReference>
<accession>A0A9Q0ZK83</accession>
<dbReference type="AlphaFoldDB" id="A0A9Q0ZK83"/>
<dbReference type="Proteomes" id="UP001151529">
    <property type="component" value="Chromosome 5"/>
</dbReference>
<gene>
    <name evidence="3" type="ORF">OIU85_019609</name>
</gene>
<organism evidence="3 4">
    <name type="scientific">Salix viminalis</name>
    <name type="common">Common osier</name>
    <name type="synonym">Basket willow</name>
    <dbReference type="NCBI Taxonomy" id="40686"/>
    <lineage>
        <taxon>Eukaryota</taxon>
        <taxon>Viridiplantae</taxon>
        <taxon>Streptophyta</taxon>
        <taxon>Embryophyta</taxon>
        <taxon>Tracheophyta</taxon>
        <taxon>Spermatophyta</taxon>
        <taxon>Magnoliopsida</taxon>
        <taxon>eudicotyledons</taxon>
        <taxon>Gunneridae</taxon>
        <taxon>Pentapetalae</taxon>
        <taxon>rosids</taxon>
        <taxon>fabids</taxon>
        <taxon>Malpighiales</taxon>
        <taxon>Salicaceae</taxon>
        <taxon>Saliceae</taxon>
        <taxon>Salix</taxon>
    </lineage>
</organism>
<evidence type="ECO:0000259" key="2">
    <source>
        <dbReference type="Pfam" id="PF25999"/>
    </source>
</evidence>
<name>A0A9Q0ZK83_SALVM</name>
<dbReference type="Pfam" id="PF25999">
    <property type="entry name" value="SYNRG_C"/>
    <property type="match status" value="1"/>
</dbReference>
<reference evidence="3" key="2">
    <citation type="journal article" date="2023" name="Int. J. Mol. Sci.">
        <title>De Novo Assembly and Annotation of 11 Diverse Shrub Willow (Salix) Genomes Reveals Novel Gene Organization in Sex-Linked Regions.</title>
        <authorList>
            <person name="Hyden B."/>
            <person name="Feng K."/>
            <person name="Yates T.B."/>
            <person name="Jawdy S."/>
            <person name="Cereghino C."/>
            <person name="Smart L.B."/>
            <person name="Muchero W."/>
        </authorList>
    </citation>
    <scope>NUCLEOTIDE SEQUENCE [LARGE SCALE GENOMIC DNA]</scope>
    <source>
        <tissue evidence="3">Shoot tip</tissue>
    </source>
</reference>